<organism evidence="1 2">
    <name type="scientific">Elysia marginata</name>
    <dbReference type="NCBI Taxonomy" id="1093978"/>
    <lineage>
        <taxon>Eukaryota</taxon>
        <taxon>Metazoa</taxon>
        <taxon>Spiralia</taxon>
        <taxon>Lophotrochozoa</taxon>
        <taxon>Mollusca</taxon>
        <taxon>Gastropoda</taxon>
        <taxon>Heterobranchia</taxon>
        <taxon>Euthyneura</taxon>
        <taxon>Panpulmonata</taxon>
        <taxon>Sacoglossa</taxon>
        <taxon>Placobranchoidea</taxon>
        <taxon>Plakobranchidae</taxon>
        <taxon>Elysia</taxon>
    </lineage>
</organism>
<gene>
    <name evidence="1" type="ORF">ElyMa_003506700</name>
</gene>
<sequence length="106" mass="12048">MASLSKLQIPKRHPLSFICPLTCCFQHSQAQPHSVNRSRDKNVFSMNFIVSRRGLKSLREAAAIYAGVTMTEFSRVTCLHGDPDPKSRQTEVTRCYRTRLEPALLL</sequence>
<proteinExistence type="predicted"/>
<name>A0AAV4EEH6_9GAST</name>
<evidence type="ECO:0000313" key="1">
    <source>
        <dbReference type="EMBL" id="GFR59483.1"/>
    </source>
</evidence>
<accession>A0AAV4EEH6</accession>
<dbReference type="Proteomes" id="UP000762676">
    <property type="component" value="Unassembled WGS sequence"/>
</dbReference>
<dbReference type="AlphaFoldDB" id="A0AAV4EEH6"/>
<keyword evidence="2" id="KW-1185">Reference proteome</keyword>
<dbReference type="EMBL" id="BMAT01007188">
    <property type="protein sequence ID" value="GFR59483.1"/>
    <property type="molecule type" value="Genomic_DNA"/>
</dbReference>
<protein>
    <submittedName>
        <fullName evidence="1">Uncharacterized protein</fullName>
    </submittedName>
</protein>
<reference evidence="1 2" key="1">
    <citation type="journal article" date="2021" name="Elife">
        <title>Chloroplast acquisition without the gene transfer in kleptoplastic sea slugs, Plakobranchus ocellatus.</title>
        <authorList>
            <person name="Maeda T."/>
            <person name="Takahashi S."/>
            <person name="Yoshida T."/>
            <person name="Shimamura S."/>
            <person name="Takaki Y."/>
            <person name="Nagai Y."/>
            <person name="Toyoda A."/>
            <person name="Suzuki Y."/>
            <person name="Arimoto A."/>
            <person name="Ishii H."/>
            <person name="Satoh N."/>
            <person name="Nishiyama T."/>
            <person name="Hasebe M."/>
            <person name="Maruyama T."/>
            <person name="Minagawa J."/>
            <person name="Obokata J."/>
            <person name="Shigenobu S."/>
        </authorList>
    </citation>
    <scope>NUCLEOTIDE SEQUENCE [LARGE SCALE GENOMIC DNA]</scope>
</reference>
<comment type="caution">
    <text evidence="1">The sequence shown here is derived from an EMBL/GenBank/DDBJ whole genome shotgun (WGS) entry which is preliminary data.</text>
</comment>
<evidence type="ECO:0000313" key="2">
    <source>
        <dbReference type="Proteomes" id="UP000762676"/>
    </source>
</evidence>